<keyword evidence="3" id="KW-0547">Nucleotide-binding</keyword>
<evidence type="ECO:0000256" key="1">
    <source>
        <dbReference type="ARBA" id="ARBA00009670"/>
    </source>
</evidence>
<dbReference type="InterPro" id="IPR011009">
    <property type="entry name" value="Kinase-like_dom_sf"/>
</dbReference>
<organism evidence="7 8">
    <name type="scientific">Nocardia otitidiscaviarum</name>
    <dbReference type="NCBI Taxonomy" id="1823"/>
    <lineage>
        <taxon>Bacteria</taxon>
        <taxon>Bacillati</taxon>
        <taxon>Actinomycetota</taxon>
        <taxon>Actinomycetes</taxon>
        <taxon>Mycobacteriales</taxon>
        <taxon>Nocardiaceae</taxon>
        <taxon>Nocardia</taxon>
    </lineage>
</organism>
<keyword evidence="8" id="KW-1185">Reference proteome</keyword>
<comment type="similarity">
    <text evidence="1">Belongs to the protein kinase superfamily. ADCK protein kinase family.</text>
</comment>
<dbReference type="InterPro" id="IPR034646">
    <property type="entry name" value="ADCK3_dom"/>
</dbReference>
<evidence type="ECO:0000256" key="4">
    <source>
        <dbReference type="ARBA" id="ARBA00022840"/>
    </source>
</evidence>
<dbReference type="STRING" id="1406858.GCA_000710895_00193"/>
<accession>A0A378YTU2</accession>
<feature type="region of interest" description="Disordered" evidence="5">
    <location>
        <begin position="1"/>
        <end position="30"/>
    </location>
</feature>
<evidence type="ECO:0000256" key="3">
    <source>
        <dbReference type="ARBA" id="ARBA00022741"/>
    </source>
</evidence>
<dbReference type="InterPro" id="IPR004147">
    <property type="entry name" value="ABC1_dom"/>
</dbReference>
<dbReference type="GO" id="GO:0016740">
    <property type="term" value="F:transferase activity"/>
    <property type="evidence" value="ECO:0007669"/>
    <property type="project" value="UniProtKB-KW"/>
</dbReference>
<name>A0A378YTU2_9NOCA</name>
<dbReference type="InterPro" id="IPR051409">
    <property type="entry name" value="Atypical_kinase_ADCK"/>
</dbReference>
<keyword evidence="2 7" id="KW-0808">Transferase</keyword>
<evidence type="ECO:0000313" key="8">
    <source>
        <dbReference type="Proteomes" id="UP000255467"/>
    </source>
</evidence>
<dbReference type="Proteomes" id="UP000255467">
    <property type="component" value="Unassembled WGS sequence"/>
</dbReference>
<dbReference type="CDD" id="cd13970">
    <property type="entry name" value="ABC1_ADCK3"/>
    <property type="match status" value="1"/>
</dbReference>
<dbReference type="SUPFAM" id="SSF56112">
    <property type="entry name" value="Protein kinase-like (PK-like)"/>
    <property type="match status" value="1"/>
</dbReference>
<evidence type="ECO:0000313" key="7">
    <source>
        <dbReference type="EMBL" id="SUA79891.1"/>
    </source>
</evidence>
<dbReference type="PANTHER" id="PTHR43851">
    <property type="match status" value="1"/>
</dbReference>
<evidence type="ECO:0000256" key="2">
    <source>
        <dbReference type="ARBA" id="ARBA00022679"/>
    </source>
</evidence>
<dbReference type="OrthoDB" id="4525271at2"/>
<evidence type="ECO:0000256" key="5">
    <source>
        <dbReference type="SAM" id="MobiDB-lite"/>
    </source>
</evidence>
<dbReference type="AlphaFoldDB" id="A0A378YTU2"/>
<evidence type="ECO:0000259" key="6">
    <source>
        <dbReference type="Pfam" id="PF03109"/>
    </source>
</evidence>
<sequence length="476" mass="52086">MVSGRQTSGRVIPFPGRHRKDAGPAPTGRLRRDAKLAAVPVAYAGRRAAGLGRRMLGRTAAEIDHDIQVRTAEHLVDVLGELRGCAAKLGQMASVYRSAVPLVPLEFGEIAGTALARLQDSAPPMLPALVHQVLAEDFGPRWRERFRDFSDRPAAAASLGQVHRAVWHDGREVAVKVMYPGAQQAVASDLSQLRSVTGIIGAVMPGADVHAVVDMVCSMVGDELDYHREAANQQRCADAFAGDPDFLVPAVVEHTEHVLVSDWVEGIALTRLISGGVAVDERSRWGRRVFRFLEMSYRRCGLLYSDVHPGNFLMLPDGRLAVVDFGACAGYPRDFRAIVADISEVLFNGTPAELDAALRRHGFVRPGTDFDAVELLRVAAPFLEVLLRDDFRMSVEWLREQVNDIVAIRLSNVFRQMTLPPELTPLARKVGTTVGTLCVLGTDGMREDFLTWWPEVAAAVARYEQRVTAARSGDGD</sequence>
<dbReference type="EMBL" id="UGRY01000002">
    <property type="protein sequence ID" value="SUA79891.1"/>
    <property type="molecule type" value="Genomic_DNA"/>
</dbReference>
<protein>
    <submittedName>
        <fullName evidence="7">Aminoglycoside acetyltransferase regulator</fullName>
    </submittedName>
</protein>
<gene>
    <name evidence="7" type="primary">ubiB_5</name>
    <name evidence="7" type="ORF">NCTC1934_04015</name>
</gene>
<proteinExistence type="inferred from homology"/>
<dbReference type="GO" id="GO:0005524">
    <property type="term" value="F:ATP binding"/>
    <property type="evidence" value="ECO:0007669"/>
    <property type="project" value="UniProtKB-KW"/>
</dbReference>
<dbReference type="RefSeq" id="WP_081592779.1">
    <property type="nucleotide sequence ID" value="NZ_UGRY01000002.1"/>
</dbReference>
<reference evidence="7 8" key="1">
    <citation type="submission" date="2018-06" db="EMBL/GenBank/DDBJ databases">
        <authorList>
            <consortium name="Pathogen Informatics"/>
            <person name="Doyle S."/>
        </authorList>
    </citation>
    <scope>NUCLEOTIDE SEQUENCE [LARGE SCALE GENOMIC DNA]</scope>
    <source>
        <strain evidence="7 8">NCTC1934</strain>
    </source>
</reference>
<feature type="domain" description="ABC1 atypical kinase-like" evidence="6">
    <location>
        <begin position="117"/>
        <end position="347"/>
    </location>
</feature>
<keyword evidence="4" id="KW-0067">ATP-binding</keyword>
<dbReference type="PANTHER" id="PTHR43851:SF3">
    <property type="entry name" value="COENZYME Q8"/>
    <property type="match status" value="1"/>
</dbReference>
<dbReference type="Pfam" id="PF03109">
    <property type="entry name" value="ABC1"/>
    <property type="match status" value="1"/>
</dbReference>